<dbReference type="Pfam" id="PF17407">
    <property type="entry name" value="Nrap_D6"/>
    <property type="match status" value="1"/>
</dbReference>
<keyword evidence="20" id="KW-1185">Reference proteome</keyword>
<dbReference type="Gene3D" id="3.30.70.3030">
    <property type="match status" value="1"/>
</dbReference>
<dbReference type="GO" id="GO:0005730">
    <property type="term" value="C:nucleolus"/>
    <property type="evidence" value="ECO:0007669"/>
    <property type="project" value="UniProtKB-SubCell"/>
</dbReference>
<feature type="compositionally biased region" description="Polar residues" evidence="11">
    <location>
        <begin position="1"/>
        <end position="19"/>
    </location>
</feature>
<keyword evidence="12" id="KW-1133">Transmembrane helix</keyword>
<evidence type="ECO:0000256" key="3">
    <source>
        <dbReference type="ARBA" id="ARBA00006674"/>
    </source>
</evidence>
<accession>A0ABD1ESD6</accession>
<organism evidence="19 20">
    <name type="scientific">Hypothenemus hampei</name>
    <name type="common">Coffee berry borer</name>
    <dbReference type="NCBI Taxonomy" id="57062"/>
    <lineage>
        <taxon>Eukaryota</taxon>
        <taxon>Metazoa</taxon>
        <taxon>Ecdysozoa</taxon>
        <taxon>Arthropoda</taxon>
        <taxon>Hexapoda</taxon>
        <taxon>Insecta</taxon>
        <taxon>Pterygota</taxon>
        <taxon>Neoptera</taxon>
        <taxon>Endopterygota</taxon>
        <taxon>Coleoptera</taxon>
        <taxon>Polyphaga</taxon>
        <taxon>Cucujiformia</taxon>
        <taxon>Curculionidae</taxon>
        <taxon>Scolytinae</taxon>
        <taxon>Hypothenemus</taxon>
    </lineage>
</organism>
<dbReference type="PANTHER" id="PTHR17972:SF0">
    <property type="entry name" value="NUCLEOLAR PROTEIN 6"/>
    <property type="match status" value="1"/>
</dbReference>
<feature type="domain" description="Nrap protein" evidence="17">
    <location>
        <begin position="842"/>
        <end position="994"/>
    </location>
</feature>
<evidence type="ECO:0000313" key="20">
    <source>
        <dbReference type="Proteomes" id="UP001566132"/>
    </source>
</evidence>
<dbReference type="PANTHER" id="PTHR17972">
    <property type="entry name" value="NUCLEOLAR RNA-ASSOCIATED PROTEIN"/>
    <property type="match status" value="1"/>
</dbReference>
<dbReference type="GO" id="GO:0005694">
    <property type="term" value="C:chromosome"/>
    <property type="evidence" value="ECO:0007669"/>
    <property type="project" value="UniProtKB-SubCell"/>
</dbReference>
<dbReference type="Pfam" id="PF03813">
    <property type="entry name" value="Nrap"/>
    <property type="match status" value="1"/>
</dbReference>
<comment type="similarity">
    <text evidence="3 10">Belongs to the NRAP family.</text>
</comment>
<keyword evidence="12" id="KW-0472">Membrane</keyword>
<reference evidence="19 20" key="1">
    <citation type="submission" date="2024-05" db="EMBL/GenBank/DDBJ databases">
        <title>Genetic variation in Jamaican populations of the coffee berry borer (Hypothenemus hampei).</title>
        <authorList>
            <person name="Errbii M."/>
            <person name="Myrie A."/>
        </authorList>
    </citation>
    <scope>NUCLEOTIDE SEQUENCE [LARGE SCALE GENOMIC DNA]</scope>
    <source>
        <strain evidence="19">JA-Hopewell-2020-01-JO</strain>
        <tissue evidence="19">Whole body</tissue>
    </source>
</reference>
<evidence type="ECO:0000313" key="19">
    <source>
        <dbReference type="EMBL" id="KAL1501518.1"/>
    </source>
</evidence>
<feature type="domain" description="Nrap protein" evidence="14">
    <location>
        <begin position="324"/>
        <end position="459"/>
    </location>
</feature>
<feature type="domain" description="Nrap protein" evidence="15">
    <location>
        <begin position="496"/>
        <end position="620"/>
    </location>
</feature>
<dbReference type="InterPro" id="IPR005554">
    <property type="entry name" value="NOL6/Upt22"/>
</dbReference>
<evidence type="ECO:0000256" key="10">
    <source>
        <dbReference type="RuleBase" id="RU364032"/>
    </source>
</evidence>
<proteinExistence type="inferred from homology"/>
<dbReference type="InterPro" id="IPR035368">
    <property type="entry name" value="Nrap_D3"/>
</dbReference>
<evidence type="ECO:0000256" key="9">
    <source>
        <dbReference type="ARBA" id="ARBA00035020"/>
    </source>
</evidence>
<comment type="function">
    <text evidence="8">Part of the small subunit (SSU) processome, first precursor of the small eukaryotic ribosomal subunit. During the assembly of the SSU processome in the nucleolus, many ribosome biogenesis factors, an RNA chaperone and ribosomal proteins associate with the nascent pre-rRNA and work in concert to generate RNA folding, modifications, rearrangements and cleavage as well as targeted degradation of pre-ribosomal RNA by the RNA exosome.</text>
</comment>
<sequence length="1144" mass="133545">MTTYKEVNDEQNNGTSPHSKNSKKRKVQEDFSKKKKLKSEPKSKKNMNKKEFFKPPTVEELNNLKMTENLYNNNLFRLQIEEMLKEISIKEKRKKLFDSWLKDLENYLNNLPNYENITLSEISKCQKKKKMTPEDQFMWTLKTKKYPNLFETDQNVKMSFQKPLNYKYFGLFECNALVGPDLETCLILEMPKECFHHKDYLNNRYLVKRLYYLYYIAETLPVPNKKIVYHESNILMPILQIQSDLQPKGTVKIYIVPPEDYFKATRGLPNVNNVKKDLFRCDIKDNDVFNSTPTVLYNSILCYDITLKENAEFIKSSIGNEKNIQEGIRLLTVWLKQRAFNVGFGAFSFDILAYFIAYLFTTKKINKFMSSYQVIRNFWSFLATTDLENEPIALGDVEKESLDLFKQYFPLVFLDKTGCFNLIAFLDVNIYKAVRFESTLALRGLEDYRENIFTDLFLIKHPLPLQCELIVDLTESIDEIIAKKVSNLTDKEKVLSIGFQPFQELTHIFKLLHKALTKRILHIVPYVEVEFSNIHGPQFTKLLFGIKLNPETAFNFIEKGPELHNHIEAEKFRKFWGFLASDRRFQDGSTHVAVYFKRTTMRGKRNIPKRIVKYILDETLNLKFDIYYDEFEQFIIPRGIELPFKVGTNEEASLKVITLADELSQKLRNGQMSLNISGILGLSDVFSYTDVFPPIANSQFPKSFTKLKQKHLVLDPKNCTELPYYLKPIDLIVNLEHSSKWPNDLEAVRHVKTSFYLEMSKMLQDKYNIVSNVNNNFLQVSYGGAIFRFRLFVQKEVSLMKKVTADDGAVAYMDNKSSIEYEKTLKILPKVTIALKGLHMQYSSYGPATALVKRWLRSQLIDDYLFPDIVINLITASFYLNYHNHPCTPQIAFMRFLDYVARNDWEVQPVIVNFNDEISKADLAELDSQFQKHKATLQPLYIIMPYDEGQSLFTKTSPTKEVIDRVQELALSATDLNTLRLTDTHFNGTHAHLFQVNLKGYDFKIHLNKARNVRKHEKLDMEQKNQFVIPKCEEEQKIIPVVDFDPFALYLQELRENFGELATFFFDSYGGNLIMGLWNPVVKNKKEFKVSAVNGRLLKDEKLIINKEAIIEDFHILGKGLVDYIETNSRDSEFEENVTESAIE</sequence>
<evidence type="ECO:0000256" key="5">
    <source>
        <dbReference type="ARBA" id="ARBA00022454"/>
    </source>
</evidence>
<evidence type="ECO:0000259" key="15">
    <source>
        <dbReference type="Pfam" id="PF17404"/>
    </source>
</evidence>
<feature type="region of interest" description="Disordered" evidence="11">
    <location>
        <begin position="1"/>
        <end position="54"/>
    </location>
</feature>
<evidence type="ECO:0000256" key="12">
    <source>
        <dbReference type="SAM" id="Phobius"/>
    </source>
</evidence>
<evidence type="ECO:0000256" key="2">
    <source>
        <dbReference type="ARBA" id="ARBA00004604"/>
    </source>
</evidence>
<evidence type="ECO:0000259" key="13">
    <source>
        <dbReference type="Pfam" id="PF03813"/>
    </source>
</evidence>
<keyword evidence="7 10" id="KW-0539">Nucleus</keyword>
<dbReference type="Pfam" id="PF17403">
    <property type="entry name" value="Nrap_D2"/>
    <property type="match status" value="1"/>
</dbReference>
<evidence type="ECO:0000259" key="16">
    <source>
        <dbReference type="Pfam" id="PF17405"/>
    </source>
</evidence>
<keyword evidence="6 10" id="KW-0694">RNA-binding</keyword>
<keyword evidence="5" id="KW-0158">Chromosome</keyword>
<gene>
    <name evidence="19" type="ORF">ABEB36_006825</name>
</gene>
<evidence type="ECO:0000259" key="18">
    <source>
        <dbReference type="Pfam" id="PF17407"/>
    </source>
</evidence>
<evidence type="ECO:0000256" key="6">
    <source>
        <dbReference type="ARBA" id="ARBA00022884"/>
    </source>
</evidence>
<dbReference type="Pfam" id="PF17406">
    <property type="entry name" value="Nrap_D5"/>
    <property type="match status" value="1"/>
</dbReference>
<feature type="domain" description="Nrap protein" evidence="13">
    <location>
        <begin position="186"/>
        <end position="317"/>
    </location>
</feature>
<dbReference type="AlphaFoldDB" id="A0ABD1ESD6"/>
<dbReference type="InterPro" id="IPR035370">
    <property type="entry name" value="Nrap_D5"/>
</dbReference>
<dbReference type="FunFam" id="1.10.1410.10:FF:000006">
    <property type="entry name" value="Nucleolar protein 6"/>
    <property type="match status" value="1"/>
</dbReference>
<dbReference type="InterPro" id="IPR035371">
    <property type="entry name" value="Nrap_D6"/>
</dbReference>
<evidence type="ECO:0000256" key="11">
    <source>
        <dbReference type="SAM" id="MobiDB-lite"/>
    </source>
</evidence>
<evidence type="ECO:0000256" key="7">
    <source>
        <dbReference type="ARBA" id="ARBA00023242"/>
    </source>
</evidence>
<comment type="subunit">
    <text evidence="9">Part of the small subunit (SSU) processome, composed of more than 70 proteins and the RNA chaperone small nucleolar RNA (snoRNA) U3.</text>
</comment>
<feature type="compositionally biased region" description="Basic and acidic residues" evidence="11">
    <location>
        <begin position="27"/>
        <end position="53"/>
    </location>
</feature>
<comment type="subcellular location">
    <subcellularLocation>
        <location evidence="1">Chromosome</location>
    </subcellularLocation>
    <subcellularLocation>
        <location evidence="2 10">Nucleus</location>
        <location evidence="2 10">Nucleolus</location>
    </subcellularLocation>
</comment>
<dbReference type="Pfam" id="PF17405">
    <property type="entry name" value="Nrap_D4"/>
    <property type="match status" value="1"/>
</dbReference>
<evidence type="ECO:0000256" key="1">
    <source>
        <dbReference type="ARBA" id="ARBA00004286"/>
    </source>
</evidence>
<evidence type="ECO:0000259" key="14">
    <source>
        <dbReference type="Pfam" id="PF17403"/>
    </source>
</evidence>
<protein>
    <recommendedName>
        <fullName evidence="4 10">Nucleolar protein 6</fullName>
    </recommendedName>
</protein>
<dbReference type="Pfam" id="PF17404">
    <property type="entry name" value="Nrap_D3"/>
    <property type="match status" value="1"/>
</dbReference>
<feature type="domain" description="Nrap protein" evidence="16">
    <location>
        <begin position="647"/>
        <end position="839"/>
    </location>
</feature>
<comment type="caution">
    <text evidence="19">The sequence shown here is derived from an EMBL/GenBank/DDBJ whole genome shotgun (WGS) entry which is preliminary data.</text>
</comment>
<dbReference type="InterPro" id="IPR035369">
    <property type="entry name" value="Nrap_D4"/>
</dbReference>
<feature type="transmembrane region" description="Helical" evidence="12">
    <location>
        <begin position="339"/>
        <end position="360"/>
    </location>
</feature>
<keyword evidence="12" id="KW-0812">Transmembrane</keyword>
<evidence type="ECO:0000259" key="17">
    <source>
        <dbReference type="Pfam" id="PF17406"/>
    </source>
</evidence>
<dbReference type="InterPro" id="IPR035367">
    <property type="entry name" value="Nrap_D2"/>
</dbReference>
<feature type="domain" description="Nrap protein" evidence="18">
    <location>
        <begin position="998"/>
        <end position="1124"/>
    </location>
</feature>
<dbReference type="Gene3D" id="1.10.1410.10">
    <property type="match status" value="2"/>
</dbReference>
<dbReference type="EMBL" id="JBDJPC010000005">
    <property type="protein sequence ID" value="KAL1501518.1"/>
    <property type="molecule type" value="Genomic_DNA"/>
</dbReference>
<evidence type="ECO:0000256" key="4">
    <source>
        <dbReference type="ARBA" id="ARBA00016437"/>
    </source>
</evidence>
<name>A0ABD1ESD6_HYPHA</name>
<dbReference type="Proteomes" id="UP001566132">
    <property type="component" value="Unassembled WGS sequence"/>
</dbReference>
<evidence type="ECO:0000256" key="8">
    <source>
        <dbReference type="ARBA" id="ARBA00035000"/>
    </source>
</evidence>
<dbReference type="GO" id="GO:0003723">
    <property type="term" value="F:RNA binding"/>
    <property type="evidence" value="ECO:0007669"/>
    <property type="project" value="UniProtKB-KW"/>
</dbReference>
<dbReference type="InterPro" id="IPR035082">
    <property type="entry name" value="Nrap_D1"/>
</dbReference>